<dbReference type="GO" id="GO:0032012">
    <property type="term" value="P:regulation of ARF protein signal transduction"/>
    <property type="evidence" value="ECO:0007669"/>
    <property type="project" value="InterPro"/>
</dbReference>
<dbReference type="Gene3D" id="1.10.1000.11">
    <property type="entry name" value="Arf Nucleotide-binding Site Opener,domain 2"/>
    <property type="match status" value="1"/>
</dbReference>
<dbReference type="GeneID" id="28973868"/>
<evidence type="ECO:0000259" key="2">
    <source>
        <dbReference type="PROSITE" id="PS50190"/>
    </source>
</evidence>
<dbReference type="GO" id="GO:0005085">
    <property type="term" value="F:guanyl-nucleotide exchange factor activity"/>
    <property type="evidence" value="ECO:0007669"/>
    <property type="project" value="InterPro"/>
</dbReference>
<evidence type="ECO:0000256" key="1">
    <source>
        <dbReference type="SAM" id="MobiDB-lite"/>
    </source>
</evidence>
<dbReference type="InterPro" id="IPR035999">
    <property type="entry name" value="Sec7_dom_sf"/>
</dbReference>
<feature type="domain" description="SEC7" evidence="2">
    <location>
        <begin position="4"/>
        <end position="132"/>
    </location>
</feature>
<feature type="non-terminal residue" evidence="3">
    <location>
        <position position="132"/>
    </location>
</feature>
<name>A0A194S117_RHOGW</name>
<dbReference type="PROSITE" id="PS50190">
    <property type="entry name" value="SEC7"/>
    <property type="match status" value="1"/>
</dbReference>
<gene>
    <name evidence="3" type="ORF">RHOBADRAFT_37212</name>
</gene>
<dbReference type="PANTHER" id="PTHR10663">
    <property type="entry name" value="GUANYL-NUCLEOTIDE EXCHANGE FACTOR"/>
    <property type="match status" value="1"/>
</dbReference>
<dbReference type="InterPro" id="IPR023394">
    <property type="entry name" value="Sec7_C_sf"/>
</dbReference>
<reference evidence="3 4" key="1">
    <citation type="journal article" date="2015" name="Front. Microbiol.">
        <title>Genome sequence of the plant growth promoting endophytic yeast Rhodotorula graminis WP1.</title>
        <authorList>
            <person name="Firrincieli A."/>
            <person name="Otillar R."/>
            <person name="Salamov A."/>
            <person name="Schmutz J."/>
            <person name="Khan Z."/>
            <person name="Redman R.S."/>
            <person name="Fleck N.D."/>
            <person name="Lindquist E."/>
            <person name="Grigoriev I.V."/>
            <person name="Doty S.L."/>
        </authorList>
    </citation>
    <scope>NUCLEOTIDE SEQUENCE [LARGE SCALE GENOMIC DNA]</scope>
    <source>
        <strain evidence="3 4">WP1</strain>
    </source>
</reference>
<dbReference type="AlphaFoldDB" id="A0A194S117"/>
<dbReference type="InterPro" id="IPR000904">
    <property type="entry name" value="Sec7_dom"/>
</dbReference>
<sequence length="132" mass="14525">MLSLYSSEPFHLAALQAFLRLFPFENLALDIALRAFLSSASLPSETQQIDRVMEAFARRYCECNPGLFGAVPKKREVGDEGLSTEGGASDDGRSGLGPRRDGQEESDIPYVLAFSMVMLNTDQFNPNAKSKM</sequence>
<accession>A0A194S117</accession>
<dbReference type="EMBL" id="KQ474080">
    <property type="protein sequence ID" value="KPV74235.1"/>
    <property type="molecule type" value="Genomic_DNA"/>
</dbReference>
<dbReference type="RefSeq" id="XP_018270284.1">
    <property type="nucleotide sequence ID" value="XM_018413419.1"/>
</dbReference>
<feature type="region of interest" description="Disordered" evidence="1">
    <location>
        <begin position="69"/>
        <end position="105"/>
    </location>
</feature>
<dbReference type="PANTHER" id="PTHR10663:SF405">
    <property type="entry name" value="ARF GUANINE NUCLEOTIDE EXCHANGE FACTOR SYT1"/>
    <property type="match status" value="1"/>
</dbReference>
<dbReference type="OrthoDB" id="430364at2759"/>
<evidence type="ECO:0000313" key="3">
    <source>
        <dbReference type="EMBL" id="KPV74235.1"/>
    </source>
</evidence>
<feature type="compositionally biased region" description="Basic and acidic residues" evidence="1">
    <location>
        <begin position="90"/>
        <end position="103"/>
    </location>
</feature>
<dbReference type="STRING" id="578459.A0A194S117"/>
<protein>
    <recommendedName>
        <fullName evidence="2">SEC7 domain-containing protein</fullName>
    </recommendedName>
</protein>
<proteinExistence type="predicted"/>
<organism evidence="3 4">
    <name type="scientific">Rhodotorula graminis (strain WP1)</name>
    <dbReference type="NCBI Taxonomy" id="578459"/>
    <lineage>
        <taxon>Eukaryota</taxon>
        <taxon>Fungi</taxon>
        <taxon>Dikarya</taxon>
        <taxon>Basidiomycota</taxon>
        <taxon>Pucciniomycotina</taxon>
        <taxon>Microbotryomycetes</taxon>
        <taxon>Sporidiobolales</taxon>
        <taxon>Sporidiobolaceae</taxon>
        <taxon>Rhodotorula</taxon>
    </lineage>
</organism>
<dbReference type="Pfam" id="PF01369">
    <property type="entry name" value="Sec7"/>
    <property type="match status" value="1"/>
</dbReference>
<dbReference type="SUPFAM" id="SSF48425">
    <property type="entry name" value="Sec7 domain"/>
    <property type="match status" value="1"/>
</dbReference>
<keyword evidence="4" id="KW-1185">Reference proteome</keyword>
<evidence type="ECO:0000313" key="4">
    <source>
        <dbReference type="Proteomes" id="UP000053890"/>
    </source>
</evidence>
<dbReference type="Proteomes" id="UP000053890">
    <property type="component" value="Unassembled WGS sequence"/>
</dbReference>